<proteinExistence type="predicted"/>
<name>A0A423UJN7_9ACTN</name>
<reference evidence="1 4" key="4">
    <citation type="journal article" date="2019" name="Nat. Med.">
        <title>A library of human gut bacterial isolates paired with longitudinal multiomics data enables mechanistic microbiome research.</title>
        <authorList>
            <person name="Poyet M."/>
            <person name="Groussin M."/>
            <person name="Gibbons S.M."/>
            <person name="Avila-Pacheco J."/>
            <person name="Jiang X."/>
            <person name="Kearney S.M."/>
            <person name="Perrotta A.R."/>
            <person name="Berdy B."/>
            <person name="Zhao S."/>
            <person name="Lieberman T.D."/>
            <person name="Swanson P.K."/>
            <person name="Smith M."/>
            <person name="Roesemann S."/>
            <person name="Alexander J.E."/>
            <person name="Rich S.A."/>
            <person name="Livny J."/>
            <person name="Vlamakis H."/>
            <person name="Clish C."/>
            <person name="Bullock K."/>
            <person name="Deik A."/>
            <person name="Scott J."/>
            <person name="Pierce K.A."/>
            <person name="Xavier R.J."/>
            <person name="Alm E.J."/>
        </authorList>
    </citation>
    <scope>NUCLEOTIDE SEQUENCE [LARGE SCALE GENOMIC DNA]</scope>
    <source>
        <strain evidence="1 4">BIOML-A1</strain>
    </source>
</reference>
<organism evidence="2 3">
    <name type="scientific">Gordonibacter urolithinfaciens</name>
    <dbReference type="NCBI Taxonomy" id="1335613"/>
    <lineage>
        <taxon>Bacteria</taxon>
        <taxon>Bacillati</taxon>
        <taxon>Actinomycetota</taxon>
        <taxon>Coriobacteriia</taxon>
        <taxon>Eggerthellales</taxon>
        <taxon>Eggerthellaceae</taxon>
        <taxon>Gordonibacter</taxon>
    </lineage>
</organism>
<keyword evidence="2" id="KW-0240">DNA-directed RNA polymerase</keyword>
<protein>
    <submittedName>
        <fullName evidence="2">DNA-directed RNA polymerase subunit beta</fullName>
    </submittedName>
</protein>
<dbReference type="EMBL" id="WKZA01000032">
    <property type="protein sequence ID" value="MSA95040.1"/>
    <property type="molecule type" value="Genomic_DNA"/>
</dbReference>
<dbReference type="EMBL" id="QIBW01000009">
    <property type="protein sequence ID" value="ROT89556.1"/>
    <property type="molecule type" value="Genomic_DNA"/>
</dbReference>
<reference evidence="2" key="2">
    <citation type="journal article" date="2019" name="Int. J. Syst. Evol. Microbiol.">
        <title>Gordonibacter faecihominis is a later heterotypic synonym of Gordonibacter urolithinfaciens.</title>
        <authorList>
            <person name="Danylec N."/>
            <person name="Stoll D.A."/>
            <person name="Huch M."/>
        </authorList>
    </citation>
    <scope>NUCLEOTIDE SEQUENCE</scope>
    <source>
        <strain evidence="2">DSM 27213</strain>
    </source>
</reference>
<evidence type="ECO:0000313" key="3">
    <source>
        <dbReference type="Proteomes" id="UP000285258"/>
    </source>
</evidence>
<accession>A0A423UJN7</accession>
<reference evidence="2" key="3">
    <citation type="journal article" date="2019" name="Microbiol. Resour. Announc.">
        <title>Draft Genome Sequences of Type Strains of Gordonibacter faecihominis, Paraeggerthella hongkongensis, Parvibacter caecicola,Slackia equolifaciens, Slackia faecicanis, and Slackia isoflavoniconvertens.</title>
        <authorList>
            <person name="Danylec N."/>
            <person name="Stoll D.A."/>
            <person name="Dotsch A."/>
            <person name="Huch M."/>
        </authorList>
    </citation>
    <scope>NUCLEOTIDE SEQUENCE</scope>
    <source>
        <strain evidence="2">DSM 27213</strain>
    </source>
</reference>
<dbReference type="GO" id="GO:0000428">
    <property type="term" value="C:DNA-directed RNA polymerase complex"/>
    <property type="evidence" value="ECO:0007669"/>
    <property type="project" value="UniProtKB-KW"/>
</dbReference>
<evidence type="ECO:0000313" key="2">
    <source>
        <dbReference type="EMBL" id="ROT89556.1"/>
    </source>
</evidence>
<dbReference type="Proteomes" id="UP000462865">
    <property type="component" value="Unassembled WGS sequence"/>
</dbReference>
<dbReference type="Proteomes" id="UP000285258">
    <property type="component" value="Unassembled WGS sequence"/>
</dbReference>
<keyword evidence="2" id="KW-0804">Transcription</keyword>
<comment type="caution">
    <text evidence="2">The sequence shown here is derived from an EMBL/GenBank/DDBJ whole genome shotgun (WGS) entry which is preliminary data.</text>
</comment>
<reference evidence="3" key="1">
    <citation type="submission" date="2018-05" db="EMBL/GenBank/DDBJ databases">
        <title>Genome Sequencing of selected type strains of the family Eggerthellaceae.</title>
        <authorList>
            <person name="Danylec N."/>
            <person name="Stoll D.A."/>
            <person name="Doetsch A."/>
            <person name="Huch M."/>
        </authorList>
    </citation>
    <scope>NUCLEOTIDE SEQUENCE [LARGE SCALE GENOMIC DNA]</scope>
    <source>
        <strain evidence="3">DSM 27213</strain>
    </source>
</reference>
<evidence type="ECO:0000313" key="1">
    <source>
        <dbReference type="EMBL" id="MSA95040.1"/>
    </source>
</evidence>
<gene>
    <name evidence="2" type="ORF">DMP12_08950</name>
    <name evidence="1" type="ORF">GKG38_08230</name>
</gene>
<dbReference type="AlphaFoldDB" id="A0A423UJN7"/>
<sequence>MFPVEYAPEFNETHVDIARNLFFHYDDYSALEEFDNALQAALATVRLFPEAYPRTGKARRRFTFEYRSIPYTVIFAFDGEIITLHDPHFARSARAAHWLEE</sequence>
<evidence type="ECO:0000313" key="4">
    <source>
        <dbReference type="Proteomes" id="UP000462865"/>
    </source>
</evidence>